<evidence type="ECO:0000256" key="1">
    <source>
        <dbReference type="SAM" id="SignalP"/>
    </source>
</evidence>
<keyword evidence="1" id="KW-0732">Signal</keyword>
<dbReference type="EMBL" id="LR746269">
    <property type="protein sequence ID" value="CAA7397506.1"/>
    <property type="molecule type" value="Genomic_DNA"/>
</dbReference>
<accession>A0A7I8KJR3</accession>
<dbReference type="OrthoDB" id="641593at2759"/>
<gene>
    <name evidence="2" type="ORF">SI8410_06008171</name>
</gene>
<dbReference type="AlphaFoldDB" id="A0A7I8KJR3"/>
<dbReference type="PANTHER" id="PTHR36806">
    <property type="entry name" value="ADENINE PHOSPHORIBOSYLTRANSFERASE"/>
    <property type="match status" value="1"/>
</dbReference>
<sequence length="228" mass="24520">MACCHRGPGVLLAFLLFLLPPPPPAVAAAPWLGALGRWRTVVSLSHSLLQRVANLRTERGDHTGAARARAIAHRLELLGGGGGGAEGGLWSLCWDYLRNYAWREGGGIGGVEATAEIYRAAGELVSSLQELGPLRSDAERAQWAARNYPKMVSAAGTIFRRLSQAFWRSGALRETVLLLQKEVADGDLVRDCLRVGAQDLEGLILIARDLFFSSSTGSSVPPDSDYDL</sequence>
<organism evidence="2 3">
    <name type="scientific">Spirodela intermedia</name>
    <name type="common">Intermediate duckweed</name>
    <dbReference type="NCBI Taxonomy" id="51605"/>
    <lineage>
        <taxon>Eukaryota</taxon>
        <taxon>Viridiplantae</taxon>
        <taxon>Streptophyta</taxon>
        <taxon>Embryophyta</taxon>
        <taxon>Tracheophyta</taxon>
        <taxon>Spermatophyta</taxon>
        <taxon>Magnoliopsida</taxon>
        <taxon>Liliopsida</taxon>
        <taxon>Araceae</taxon>
        <taxon>Lemnoideae</taxon>
        <taxon>Spirodela</taxon>
    </lineage>
</organism>
<evidence type="ECO:0000313" key="3">
    <source>
        <dbReference type="Proteomes" id="UP000663760"/>
    </source>
</evidence>
<dbReference type="Proteomes" id="UP000663760">
    <property type="component" value="Chromosome 6"/>
</dbReference>
<feature type="signal peptide" evidence="1">
    <location>
        <begin position="1"/>
        <end position="27"/>
    </location>
</feature>
<reference evidence="2" key="1">
    <citation type="submission" date="2020-02" db="EMBL/GenBank/DDBJ databases">
        <authorList>
            <person name="Scholz U."/>
            <person name="Mascher M."/>
            <person name="Fiebig A."/>
        </authorList>
    </citation>
    <scope>NUCLEOTIDE SEQUENCE</scope>
</reference>
<proteinExistence type="predicted"/>
<name>A0A7I8KJR3_SPIIN</name>
<keyword evidence="3" id="KW-1185">Reference proteome</keyword>
<protein>
    <submittedName>
        <fullName evidence="2">Uncharacterized protein</fullName>
    </submittedName>
</protein>
<feature type="chain" id="PRO_5029888602" evidence="1">
    <location>
        <begin position="28"/>
        <end position="228"/>
    </location>
</feature>
<evidence type="ECO:0000313" key="2">
    <source>
        <dbReference type="EMBL" id="CAA7397506.1"/>
    </source>
</evidence>